<dbReference type="SUPFAM" id="SSF48371">
    <property type="entry name" value="ARM repeat"/>
    <property type="match status" value="1"/>
</dbReference>
<keyword evidence="1" id="KW-1133">Transmembrane helix</keyword>
<accession>A0ABY8RB44</accession>
<reference evidence="2 3" key="1">
    <citation type="submission" date="2023-05" db="EMBL/GenBank/DDBJ databases">
        <title>Genomic insight into Chryseobacterium sp. wdc7 isolated forest soil (Gotjawal).</title>
        <authorList>
            <person name="Park S.-J."/>
        </authorList>
    </citation>
    <scope>NUCLEOTIDE SEQUENCE [LARGE SCALE GENOMIC DNA]</scope>
    <source>
        <strain evidence="3">wdc7</strain>
    </source>
</reference>
<evidence type="ECO:0000256" key="1">
    <source>
        <dbReference type="SAM" id="Phobius"/>
    </source>
</evidence>
<dbReference type="RefSeq" id="WP_282903740.1">
    <property type="nucleotide sequence ID" value="NZ_CP124855.1"/>
</dbReference>
<name>A0ABY8RB44_9FLAO</name>
<evidence type="ECO:0000313" key="3">
    <source>
        <dbReference type="Proteomes" id="UP001241656"/>
    </source>
</evidence>
<organism evidence="2 3">
    <name type="scientific">Chryseobacterium gotjawalense</name>
    <dbReference type="NCBI Taxonomy" id="3042315"/>
    <lineage>
        <taxon>Bacteria</taxon>
        <taxon>Pseudomonadati</taxon>
        <taxon>Bacteroidota</taxon>
        <taxon>Flavobacteriia</taxon>
        <taxon>Flavobacteriales</taxon>
        <taxon>Weeksellaceae</taxon>
        <taxon>Chryseobacterium group</taxon>
        <taxon>Chryseobacterium</taxon>
    </lineage>
</organism>
<keyword evidence="1" id="KW-0812">Transmembrane</keyword>
<dbReference type="Proteomes" id="UP001241656">
    <property type="component" value="Chromosome"/>
</dbReference>
<keyword evidence="1" id="KW-0472">Membrane</keyword>
<dbReference type="Pfam" id="PF13646">
    <property type="entry name" value="HEAT_2"/>
    <property type="match status" value="1"/>
</dbReference>
<dbReference type="InterPro" id="IPR016024">
    <property type="entry name" value="ARM-type_fold"/>
</dbReference>
<dbReference type="EMBL" id="CP124855">
    <property type="protein sequence ID" value="WHF50302.1"/>
    <property type="molecule type" value="Genomic_DNA"/>
</dbReference>
<feature type="transmembrane region" description="Helical" evidence="1">
    <location>
        <begin position="15"/>
        <end position="37"/>
    </location>
</feature>
<dbReference type="Gene3D" id="1.25.10.10">
    <property type="entry name" value="Leucine-rich Repeat Variant"/>
    <property type="match status" value="1"/>
</dbReference>
<dbReference type="InterPro" id="IPR011989">
    <property type="entry name" value="ARM-like"/>
</dbReference>
<keyword evidence="3" id="KW-1185">Reference proteome</keyword>
<proteinExistence type="predicted"/>
<gene>
    <name evidence="2" type="ORF">QGN23_07545</name>
</gene>
<protein>
    <submittedName>
        <fullName evidence="2">HEAT repeat domain-containing protein</fullName>
    </submittedName>
</protein>
<evidence type="ECO:0000313" key="2">
    <source>
        <dbReference type="EMBL" id="WHF50302.1"/>
    </source>
</evidence>
<sequence>MLFLDISLHFLFDTFLGILLIVFLLILGVLYYSFYLFKKLIDLINWSQEIDYKVTQVIVHGSDELEKTDADRFSQFSNNSSFRDLFLEKLVDSEKKFSGAAQNEINKLFQDYNLEKEAFEKLDQKKPYLIAGGIQELTSMRVETAVPKINSLLTHSSSLVYQEAQYAMVSFKGFDGLQFLDTASNMISEWQQLRLLLSVSHIPENGDDSFKNWLRSENNSVIIFTLRLARKFQMLSFYSEILNLLDHSSEQVRIQAVQTLQSLENPSTVNDLTASYTNQTPDVQVEIIKVLKIAKDQRAVVFLKKQLIDHPFPKLKIFAAEALFSLGHETFLMSLAENESSPEQLIQIIKHSMQEKVC</sequence>